<dbReference type="PANTHER" id="PTHR43792">
    <property type="entry name" value="GNAT FAMILY, PUTATIVE (AFU_ORTHOLOGUE AFUA_3G00765)-RELATED-RELATED"/>
    <property type="match status" value="1"/>
</dbReference>
<dbReference type="GO" id="GO:0016747">
    <property type="term" value="F:acyltransferase activity, transferring groups other than amino-acyl groups"/>
    <property type="evidence" value="ECO:0007669"/>
    <property type="project" value="InterPro"/>
</dbReference>
<dbReference type="EMBL" id="NOXS01000032">
    <property type="protein sequence ID" value="OYQ18980.1"/>
    <property type="molecule type" value="Genomic_DNA"/>
</dbReference>
<reference evidence="2 3" key="1">
    <citation type="submission" date="2017-07" db="EMBL/GenBank/DDBJ databases">
        <title>Elstera cyanobacteriorum sp. nov., a novel bacterium isolated from cyanobacterial aggregates in a eutrophic lake.</title>
        <authorList>
            <person name="Cai H."/>
        </authorList>
    </citation>
    <scope>NUCLEOTIDE SEQUENCE [LARGE SCALE GENOMIC DNA]</scope>
    <source>
        <strain evidence="2 3">TH019</strain>
    </source>
</reference>
<dbReference type="InterPro" id="IPR051531">
    <property type="entry name" value="N-acetyltransferase"/>
</dbReference>
<evidence type="ECO:0000313" key="2">
    <source>
        <dbReference type="EMBL" id="OYQ18980.1"/>
    </source>
</evidence>
<dbReference type="PANTHER" id="PTHR43792:SF16">
    <property type="entry name" value="N-ACETYLTRANSFERASE DOMAIN-CONTAINING PROTEIN"/>
    <property type="match status" value="1"/>
</dbReference>
<dbReference type="InterPro" id="IPR016181">
    <property type="entry name" value="Acyl_CoA_acyltransferase"/>
</dbReference>
<dbReference type="OrthoDB" id="6293260at2"/>
<dbReference type="SUPFAM" id="SSF55729">
    <property type="entry name" value="Acyl-CoA N-acyltransferases (Nat)"/>
    <property type="match status" value="1"/>
</dbReference>
<evidence type="ECO:0000259" key="1">
    <source>
        <dbReference type="PROSITE" id="PS51186"/>
    </source>
</evidence>
<comment type="caution">
    <text evidence="2">The sequence shown here is derived from an EMBL/GenBank/DDBJ whole genome shotgun (WGS) entry which is preliminary data.</text>
</comment>
<dbReference type="PROSITE" id="PS51186">
    <property type="entry name" value="GNAT"/>
    <property type="match status" value="1"/>
</dbReference>
<dbReference type="Proteomes" id="UP000216361">
    <property type="component" value="Unassembled WGS sequence"/>
</dbReference>
<dbReference type="Gene3D" id="3.40.630.30">
    <property type="match status" value="1"/>
</dbReference>
<feature type="domain" description="N-acetyltransferase" evidence="1">
    <location>
        <begin position="1"/>
        <end position="157"/>
    </location>
</feature>
<dbReference type="CDD" id="cd04301">
    <property type="entry name" value="NAT_SF"/>
    <property type="match status" value="1"/>
</dbReference>
<dbReference type="Pfam" id="PF13302">
    <property type="entry name" value="Acetyltransf_3"/>
    <property type="match status" value="1"/>
</dbReference>
<dbReference type="AlphaFoldDB" id="A0A255XRW5"/>
<name>A0A255XRW5_9PROT</name>
<organism evidence="2 3">
    <name type="scientific">Elstera cyanobacteriorum</name>
    <dbReference type="NCBI Taxonomy" id="2022747"/>
    <lineage>
        <taxon>Bacteria</taxon>
        <taxon>Pseudomonadati</taxon>
        <taxon>Pseudomonadota</taxon>
        <taxon>Alphaproteobacteria</taxon>
        <taxon>Rhodospirillales</taxon>
        <taxon>Rhodospirillaceae</taxon>
        <taxon>Elstera</taxon>
    </lineage>
</organism>
<sequence>MHTADDWEPMTALWTHPETVRHIGGGVIGSRHDVWFRILRHIGHWAAIGYGYWAIEDRASGAFVGSAGLGDYRREMDPPFHGEPEAGWTIHPEHKGKGYATEAMQAVFAWAEAQGLPAAFCIIDPENHPSLRVAEKLGFRPAGTAVLRGNTVQVLRR</sequence>
<protein>
    <recommendedName>
        <fullName evidence="1">N-acetyltransferase domain-containing protein</fullName>
    </recommendedName>
</protein>
<dbReference type="InterPro" id="IPR000182">
    <property type="entry name" value="GNAT_dom"/>
</dbReference>
<proteinExistence type="predicted"/>
<gene>
    <name evidence="2" type="ORF">CHR90_09445</name>
</gene>
<evidence type="ECO:0000313" key="3">
    <source>
        <dbReference type="Proteomes" id="UP000216361"/>
    </source>
</evidence>
<keyword evidence="3" id="KW-1185">Reference proteome</keyword>
<accession>A0A255XRW5</accession>